<dbReference type="Gene3D" id="3.90.340.10">
    <property type="entry name" value="Nitric Oxide Synthase, Chain A, domain 1"/>
    <property type="match status" value="1"/>
</dbReference>
<evidence type="ECO:0000256" key="8">
    <source>
        <dbReference type="ARBA" id="ARBA00023002"/>
    </source>
</evidence>
<dbReference type="EMBL" id="RBAM01000006">
    <property type="protein sequence ID" value="RKN71703.1"/>
    <property type="molecule type" value="Genomic_DNA"/>
</dbReference>
<dbReference type="PANTHER" id="PTHR43410">
    <property type="entry name" value="NITRIC OXIDE SYNTHASE OXYGENASE"/>
    <property type="match status" value="1"/>
</dbReference>
<accession>A0A3B0BEM8</accession>
<comment type="caution">
    <text evidence="14">The sequence shown here is derived from an EMBL/GenBank/DDBJ whole genome shotgun (WGS) entry which is preliminary data.</text>
</comment>
<dbReference type="SUPFAM" id="SSF56512">
    <property type="entry name" value="Nitric oxide (NO) synthase oxygenase domain"/>
    <property type="match status" value="1"/>
</dbReference>
<dbReference type="Gene3D" id="3.90.1230.10">
    <property type="entry name" value="Nitric Oxide Synthase, Chain A, domain 3"/>
    <property type="match status" value="1"/>
</dbReference>
<dbReference type="PROSITE" id="PS60001">
    <property type="entry name" value="NOS"/>
    <property type="match status" value="1"/>
</dbReference>
<keyword evidence="15" id="KW-1185">Reference proteome</keyword>
<evidence type="ECO:0000256" key="6">
    <source>
        <dbReference type="ARBA" id="ARBA00022617"/>
    </source>
</evidence>
<dbReference type="InterPro" id="IPR050607">
    <property type="entry name" value="NOS"/>
</dbReference>
<dbReference type="GO" id="GO:0046872">
    <property type="term" value="F:metal ion binding"/>
    <property type="evidence" value="ECO:0007669"/>
    <property type="project" value="UniProtKB-KW"/>
</dbReference>
<dbReference type="Pfam" id="PF02898">
    <property type="entry name" value="NO_synthase"/>
    <property type="match status" value="1"/>
</dbReference>
<evidence type="ECO:0000256" key="5">
    <source>
        <dbReference type="ARBA" id="ARBA00018859"/>
    </source>
</evidence>
<comment type="function">
    <text evidence="2 11">Catalyzes the production of nitric oxide.</text>
</comment>
<dbReference type="GO" id="GO:0020037">
    <property type="term" value="F:heme binding"/>
    <property type="evidence" value="ECO:0007669"/>
    <property type="project" value="InterPro"/>
</dbReference>
<gene>
    <name evidence="14" type="ORF">D7231_17095</name>
</gene>
<evidence type="ECO:0000256" key="7">
    <source>
        <dbReference type="ARBA" id="ARBA00022723"/>
    </source>
</evidence>
<dbReference type="PANTHER" id="PTHR43410:SF1">
    <property type="entry name" value="NITRIC OXIDE SYNTHASE"/>
    <property type="match status" value="1"/>
</dbReference>
<feature type="binding site" description="axial binding residue" evidence="12">
    <location>
        <position position="76"/>
    </location>
    <ligand>
        <name>heme</name>
        <dbReference type="ChEBI" id="CHEBI:30413"/>
    </ligand>
    <ligandPart>
        <name>Fe</name>
        <dbReference type="ChEBI" id="CHEBI:18248"/>
    </ligandPart>
</feature>
<comment type="catalytic activity">
    <reaction evidence="10">
        <text>3 reduced [flavodoxin] + 2 L-arginine + 4 O2 = 3 oxidized [flavodoxin] + 2 L-citrulline + 2 nitric oxide + 4 H2O + 5 H(+)</text>
        <dbReference type="Rhea" id="RHEA:52324"/>
        <dbReference type="Rhea" id="RHEA-COMP:10622"/>
        <dbReference type="Rhea" id="RHEA-COMP:10623"/>
        <dbReference type="ChEBI" id="CHEBI:15377"/>
        <dbReference type="ChEBI" id="CHEBI:15378"/>
        <dbReference type="ChEBI" id="CHEBI:15379"/>
        <dbReference type="ChEBI" id="CHEBI:16480"/>
        <dbReference type="ChEBI" id="CHEBI:32682"/>
        <dbReference type="ChEBI" id="CHEBI:57618"/>
        <dbReference type="ChEBI" id="CHEBI:57743"/>
        <dbReference type="ChEBI" id="CHEBI:58210"/>
        <dbReference type="EC" id="1.14.14.47"/>
    </reaction>
</comment>
<keyword evidence="6 11" id="KW-0349">Heme</keyword>
<dbReference type="InterPro" id="IPR044940">
    <property type="entry name" value="NOS_dom_2"/>
</dbReference>
<feature type="domain" description="Nitric oxide synthase (NOS)" evidence="13">
    <location>
        <begin position="75"/>
        <end position="82"/>
    </location>
</feature>
<organism evidence="14 15">
    <name type="scientific">Streptomyces klenkii</name>
    <dbReference type="NCBI Taxonomy" id="1420899"/>
    <lineage>
        <taxon>Bacteria</taxon>
        <taxon>Bacillati</taxon>
        <taxon>Actinomycetota</taxon>
        <taxon>Actinomycetes</taxon>
        <taxon>Kitasatosporales</taxon>
        <taxon>Streptomycetaceae</taxon>
        <taxon>Streptomyces</taxon>
    </lineage>
</organism>
<dbReference type="AlphaFoldDB" id="A0A3B0BEM8"/>
<comment type="subunit">
    <text evidence="11">Homodimer.</text>
</comment>
<evidence type="ECO:0000256" key="4">
    <source>
        <dbReference type="ARBA" id="ARBA00012735"/>
    </source>
</evidence>
<protein>
    <recommendedName>
        <fullName evidence="5 11">Nitric oxide synthase oxygenase</fullName>
        <ecNumber evidence="4 11">1.14.14.47</ecNumber>
    </recommendedName>
</protein>
<dbReference type="InterPro" id="IPR004030">
    <property type="entry name" value="NOS_N"/>
</dbReference>
<dbReference type="EC" id="1.14.14.47" evidence="4 11"/>
<dbReference type="GO" id="GO:0006809">
    <property type="term" value="P:nitric oxide biosynthetic process"/>
    <property type="evidence" value="ECO:0007669"/>
    <property type="project" value="InterPro"/>
</dbReference>
<comment type="similarity">
    <text evidence="3 11">Belongs to the NOS family. Bacterial NOS oxygenase subfamily.</text>
</comment>
<keyword evidence="9 11" id="KW-0408">Iron</keyword>
<reference evidence="14 15" key="1">
    <citation type="journal article" date="2015" name="Antonie Van Leeuwenhoek">
        <title>Streptomyces klenkii sp. nov., isolated from deep marine sediment.</title>
        <authorList>
            <person name="Veyisoglu A."/>
            <person name="Sahin N."/>
        </authorList>
    </citation>
    <scope>NUCLEOTIDE SEQUENCE [LARGE SCALE GENOMIC DNA]</scope>
    <source>
        <strain evidence="14 15">KCTC 29202</strain>
    </source>
</reference>
<dbReference type="PIRSF" id="PIRSF037219">
    <property type="entry name" value="NOS_oxygenase"/>
    <property type="match status" value="1"/>
</dbReference>
<dbReference type="CDD" id="cd00575">
    <property type="entry name" value="NOS_oxygenase"/>
    <property type="match status" value="1"/>
</dbReference>
<sequence length="411" mass="45404">MTTDQRDGRRAAAAADREEAERFVRQFAGESGMGDDALHARLTAVRREIAETGSYRHTPEELAFGAKVAWRNSARCIGRLYWQSLRVRDRRHVTDPADVAAECLAHLRAATNGGRVRPVITVFPQDDAEGPPVLIWNEQLIRYAGYPLFEGGRTGDPRAYGLTELATKLGWEGAGGRFDVLPLIIETRGNGLQWFGVPPGDVLEVPLSHPALPWFADLGLRWHAVPAISHMRLRIGGVSYSAAPFNGWYMGTEIGVRNLCDADRYDILPEVGRRLGLDTTSARTLWRDQALVEVNRAVLHSFDAAGVTIADHHTESARFLRHVAREETAGRACPADWSWIVPPMSGGLTPVYHRYYDEHRPRPDFCLDDDARLRAQGVAPGERAPYGGAAVVRRGEPAWCSGPGPRGRPSP</sequence>
<evidence type="ECO:0000256" key="10">
    <source>
        <dbReference type="ARBA" id="ARBA00048713"/>
    </source>
</evidence>
<evidence type="ECO:0000259" key="13">
    <source>
        <dbReference type="PROSITE" id="PS60001"/>
    </source>
</evidence>
<comment type="cofactor">
    <cofactor evidence="1 11 12">
        <name>heme</name>
        <dbReference type="ChEBI" id="CHEBI:30413"/>
    </cofactor>
</comment>
<evidence type="ECO:0000256" key="9">
    <source>
        <dbReference type="ARBA" id="ARBA00023004"/>
    </source>
</evidence>
<evidence type="ECO:0000256" key="1">
    <source>
        <dbReference type="ARBA" id="ARBA00001971"/>
    </source>
</evidence>
<evidence type="ECO:0000256" key="11">
    <source>
        <dbReference type="PIRNR" id="PIRNR037219"/>
    </source>
</evidence>
<dbReference type="Gene3D" id="3.90.440.10">
    <property type="entry name" value="Nitric Oxide Synthase,Heme Domain,Chain A domain 2"/>
    <property type="match status" value="1"/>
</dbReference>
<dbReference type="InterPro" id="IPR036119">
    <property type="entry name" value="NOS_N_sf"/>
</dbReference>
<evidence type="ECO:0000256" key="3">
    <source>
        <dbReference type="ARBA" id="ARBA00005411"/>
    </source>
</evidence>
<evidence type="ECO:0000256" key="2">
    <source>
        <dbReference type="ARBA" id="ARBA00002642"/>
    </source>
</evidence>
<keyword evidence="8 11" id="KW-0560">Oxidoreductase</keyword>
<dbReference type="RefSeq" id="WP_120756313.1">
    <property type="nucleotide sequence ID" value="NZ_JBFADQ010000034.1"/>
</dbReference>
<evidence type="ECO:0000313" key="14">
    <source>
        <dbReference type="EMBL" id="RKN71703.1"/>
    </source>
</evidence>
<evidence type="ECO:0000256" key="12">
    <source>
        <dbReference type="PIRSR" id="PIRSR037219-1"/>
    </source>
</evidence>
<dbReference type="InterPro" id="IPR017142">
    <property type="entry name" value="Nitric_oxide_synthase_Oase-su"/>
</dbReference>
<dbReference type="InterPro" id="IPR044943">
    <property type="entry name" value="NOS_dom_1"/>
</dbReference>
<dbReference type="InterPro" id="IPR044944">
    <property type="entry name" value="NOS_dom_3"/>
</dbReference>
<dbReference type="OrthoDB" id="3398374at2"/>
<evidence type="ECO:0000313" key="15">
    <source>
        <dbReference type="Proteomes" id="UP000270343"/>
    </source>
</evidence>
<proteinExistence type="inferred from homology"/>
<dbReference type="GO" id="GO:0004517">
    <property type="term" value="F:nitric-oxide synthase activity"/>
    <property type="evidence" value="ECO:0007669"/>
    <property type="project" value="InterPro"/>
</dbReference>
<name>A0A3B0BEM8_9ACTN</name>
<dbReference type="Proteomes" id="UP000270343">
    <property type="component" value="Unassembled WGS sequence"/>
</dbReference>
<keyword evidence="7 11" id="KW-0479">Metal-binding</keyword>
<comment type="miscellaneous">
    <text evidence="11">This protein is similar to the oxygenase domain of eukaryotic nitric oxide synthases but lacks the reductase domain which, in eukaryotes, is responsible for transfer of electrons to the ferric heme during nitric oxide synthesis.</text>
</comment>